<sequence length="93" mass="10152">MYIAEPSSAWLKIHLARSMCMLIGRAEGPLGQTCGAMVTHRQIGRGKLITIWKSAARSGCGALRNRLWPRRIPLKRSGVLANSLLALVEIVDG</sequence>
<dbReference type="Proteomes" id="UP001605036">
    <property type="component" value="Unassembled WGS sequence"/>
</dbReference>
<gene>
    <name evidence="1" type="ORF">R1flu_017319</name>
</gene>
<protein>
    <recommendedName>
        <fullName evidence="3">Ribosomal protein L14</fullName>
    </recommendedName>
</protein>
<evidence type="ECO:0000313" key="1">
    <source>
        <dbReference type="EMBL" id="KAL2649191.1"/>
    </source>
</evidence>
<comment type="caution">
    <text evidence="1">The sequence shown here is derived from an EMBL/GenBank/DDBJ whole genome shotgun (WGS) entry which is preliminary data.</text>
</comment>
<organism evidence="1 2">
    <name type="scientific">Riccia fluitans</name>
    <dbReference type="NCBI Taxonomy" id="41844"/>
    <lineage>
        <taxon>Eukaryota</taxon>
        <taxon>Viridiplantae</taxon>
        <taxon>Streptophyta</taxon>
        <taxon>Embryophyta</taxon>
        <taxon>Marchantiophyta</taxon>
        <taxon>Marchantiopsida</taxon>
        <taxon>Marchantiidae</taxon>
        <taxon>Marchantiales</taxon>
        <taxon>Ricciaceae</taxon>
        <taxon>Riccia</taxon>
    </lineage>
</organism>
<proteinExistence type="predicted"/>
<keyword evidence="2" id="KW-1185">Reference proteome</keyword>
<evidence type="ECO:0008006" key="3">
    <source>
        <dbReference type="Google" id="ProtNLM"/>
    </source>
</evidence>
<name>A0ABD1ZF25_9MARC</name>
<reference evidence="1 2" key="1">
    <citation type="submission" date="2024-09" db="EMBL/GenBank/DDBJ databases">
        <title>Chromosome-scale assembly of Riccia fluitans.</title>
        <authorList>
            <person name="Paukszto L."/>
            <person name="Sawicki J."/>
            <person name="Karawczyk K."/>
            <person name="Piernik-Szablinska J."/>
            <person name="Szczecinska M."/>
            <person name="Mazdziarz M."/>
        </authorList>
    </citation>
    <scope>NUCLEOTIDE SEQUENCE [LARGE SCALE GENOMIC DNA]</scope>
    <source>
        <strain evidence="1">Rf_01</strain>
        <tissue evidence="1">Aerial parts of the thallus</tissue>
    </source>
</reference>
<dbReference type="EMBL" id="JBHFFA010000001">
    <property type="protein sequence ID" value="KAL2649191.1"/>
    <property type="molecule type" value="Genomic_DNA"/>
</dbReference>
<dbReference type="AlphaFoldDB" id="A0ABD1ZF25"/>
<evidence type="ECO:0000313" key="2">
    <source>
        <dbReference type="Proteomes" id="UP001605036"/>
    </source>
</evidence>
<accession>A0ABD1ZF25</accession>